<gene>
    <name evidence="1" type="ORF">PAXINDRAFT_171191</name>
</gene>
<organism evidence="1 2">
    <name type="scientific">Paxillus involutus ATCC 200175</name>
    <dbReference type="NCBI Taxonomy" id="664439"/>
    <lineage>
        <taxon>Eukaryota</taxon>
        <taxon>Fungi</taxon>
        <taxon>Dikarya</taxon>
        <taxon>Basidiomycota</taxon>
        <taxon>Agaricomycotina</taxon>
        <taxon>Agaricomycetes</taxon>
        <taxon>Agaricomycetidae</taxon>
        <taxon>Boletales</taxon>
        <taxon>Paxilineae</taxon>
        <taxon>Paxillaceae</taxon>
        <taxon>Paxillus</taxon>
    </lineage>
</organism>
<reference evidence="1 2" key="1">
    <citation type="submission" date="2014-06" db="EMBL/GenBank/DDBJ databases">
        <authorList>
            <consortium name="DOE Joint Genome Institute"/>
            <person name="Kuo A."/>
            <person name="Kohler A."/>
            <person name="Nagy L.G."/>
            <person name="Floudas D."/>
            <person name="Copeland A."/>
            <person name="Barry K.W."/>
            <person name="Cichocki N."/>
            <person name="Veneault-Fourrey C."/>
            <person name="LaButti K."/>
            <person name="Lindquist E.A."/>
            <person name="Lipzen A."/>
            <person name="Lundell T."/>
            <person name="Morin E."/>
            <person name="Murat C."/>
            <person name="Sun H."/>
            <person name="Tunlid A."/>
            <person name="Henrissat B."/>
            <person name="Grigoriev I.V."/>
            <person name="Hibbett D.S."/>
            <person name="Martin F."/>
            <person name="Nordberg H.P."/>
            <person name="Cantor M.N."/>
            <person name="Hua S.X."/>
        </authorList>
    </citation>
    <scope>NUCLEOTIDE SEQUENCE [LARGE SCALE GENOMIC DNA]</scope>
    <source>
        <strain evidence="1 2">ATCC 200175</strain>
    </source>
</reference>
<dbReference type="HOGENOM" id="CLU_3033004_0_0_1"/>
<dbReference type="EMBL" id="KN819363">
    <property type="protein sequence ID" value="KIJ12494.1"/>
    <property type="molecule type" value="Genomic_DNA"/>
</dbReference>
<name>A0A0C9SU38_PAXIN</name>
<keyword evidence="2" id="KW-1185">Reference proteome</keyword>
<evidence type="ECO:0000313" key="1">
    <source>
        <dbReference type="EMBL" id="KIJ12494.1"/>
    </source>
</evidence>
<reference evidence="2" key="2">
    <citation type="submission" date="2015-01" db="EMBL/GenBank/DDBJ databases">
        <title>Evolutionary Origins and Diversification of the Mycorrhizal Mutualists.</title>
        <authorList>
            <consortium name="DOE Joint Genome Institute"/>
            <consortium name="Mycorrhizal Genomics Consortium"/>
            <person name="Kohler A."/>
            <person name="Kuo A."/>
            <person name="Nagy L.G."/>
            <person name="Floudas D."/>
            <person name="Copeland A."/>
            <person name="Barry K.W."/>
            <person name="Cichocki N."/>
            <person name="Veneault-Fourrey C."/>
            <person name="LaButti K."/>
            <person name="Lindquist E.A."/>
            <person name="Lipzen A."/>
            <person name="Lundell T."/>
            <person name="Morin E."/>
            <person name="Murat C."/>
            <person name="Riley R."/>
            <person name="Ohm R."/>
            <person name="Sun H."/>
            <person name="Tunlid A."/>
            <person name="Henrissat B."/>
            <person name="Grigoriev I.V."/>
            <person name="Hibbett D.S."/>
            <person name="Martin F."/>
        </authorList>
    </citation>
    <scope>NUCLEOTIDE SEQUENCE [LARGE SCALE GENOMIC DNA]</scope>
    <source>
        <strain evidence="2">ATCC 200175</strain>
    </source>
</reference>
<dbReference type="AlphaFoldDB" id="A0A0C9SU38"/>
<accession>A0A0C9SU38</accession>
<evidence type="ECO:0000313" key="2">
    <source>
        <dbReference type="Proteomes" id="UP000053647"/>
    </source>
</evidence>
<proteinExistence type="predicted"/>
<sequence length="55" mass="6162">MKVVCVKCAHLLRGMPDRSGKIGASIITDRCVMQAWLPLQSLPRYTTVLNFNSQN</sequence>
<protein>
    <submittedName>
        <fullName evidence="1">Uncharacterized protein</fullName>
    </submittedName>
</protein>
<dbReference type="Proteomes" id="UP000053647">
    <property type="component" value="Unassembled WGS sequence"/>
</dbReference>